<dbReference type="CDD" id="cd07067">
    <property type="entry name" value="HP_PGM_like"/>
    <property type="match status" value="1"/>
</dbReference>
<dbReference type="SUPFAM" id="SSF53254">
    <property type="entry name" value="Phosphoglycerate mutase-like"/>
    <property type="match status" value="1"/>
</dbReference>
<dbReference type="PANTHER" id="PTHR48100:SF1">
    <property type="entry name" value="HISTIDINE PHOSPHATASE FAMILY PROTEIN-RELATED"/>
    <property type="match status" value="1"/>
</dbReference>
<reference evidence="1 2" key="1">
    <citation type="submission" date="2023-03" db="EMBL/GenBank/DDBJ databases">
        <title>YIM 133296 draft genome.</title>
        <authorList>
            <person name="Xiong L."/>
        </authorList>
    </citation>
    <scope>NUCLEOTIDE SEQUENCE [LARGE SCALE GENOMIC DNA]</scope>
    <source>
        <strain evidence="1 2">YIM 133296</strain>
    </source>
</reference>
<gene>
    <name evidence="1" type="ORF">P4R38_10210</name>
</gene>
<dbReference type="EMBL" id="JAROAV010000028">
    <property type="protein sequence ID" value="MDF8264616.1"/>
    <property type="molecule type" value="Genomic_DNA"/>
</dbReference>
<name>A0ABT6C6Q0_9MICO</name>
<dbReference type="Gene3D" id="3.40.50.1240">
    <property type="entry name" value="Phosphoglycerate mutase-like"/>
    <property type="match status" value="1"/>
</dbReference>
<dbReference type="SMART" id="SM00855">
    <property type="entry name" value="PGAM"/>
    <property type="match status" value="1"/>
</dbReference>
<dbReference type="InterPro" id="IPR013078">
    <property type="entry name" value="His_Pase_superF_clade-1"/>
</dbReference>
<dbReference type="RefSeq" id="WP_275237527.1">
    <property type="nucleotide sequence ID" value="NZ_JARFJC010000017.1"/>
</dbReference>
<comment type="caution">
    <text evidence="1">The sequence shown here is derived from an EMBL/GenBank/DDBJ whole genome shotgun (WGS) entry which is preliminary data.</text>
</comment>
<dbReference type="InterPro" id="IPR050275">
    <property type="entry name" value="PGM_Phosphatase"/>
</dbReference>
<sequence>MTTPTRLLVARHGDAEYPVHGVLTDDGGWLTETGRAQATGLAAALGERGITAVCTSRMERAVQTGAVAASVLAVPARAVDGLQEYAVGDLEGVPYGDPRAQQVFDAWVAGDLDATMPGGESGVQVLERMREALDRIADDHPGETVLVFSHGGVMSMVIPRLSENVRDDLAAARFLPNCVPAEVEVSRERWRVVSWPGSMDKSTV</sequence>
<evidence type="ECO:0000313" key="2">
    <source>
        <dbReference type="Proteomes" id="UP001528912"/>
    </source>
</evidence>
<dbReference type="Pfam" id="PF00300">
    <property type="entry name" value="His_Phos_1"/>
    <property type="match status" value="1"/>
</dbReference>
<proteinExistence type="predicted"/>
<keyword evidence="2" id="KW-1185">Reference proteome</keyword>
<dbReference type="InterPro" id="IPR029033">
    <property type="entry name" value="His_PPase_superfam"/>
</dbReference>
<protein>
    <submittedName>
        <fullName evidence="1">Histidine phosphatase family protein</fullName>
    </submittedName>
</protein>
<evidence type="ECO:0000313" key="1">
    <source>
        <dbReference type="EMBL" id="MDF8264616.1"/>
    </source>
</evidence>
<organism evidence="1 2">
    <name type="scientific">Luteipulveratus flavus</name>
    <dbReference type="NCBI Taxonomy" id="3031728"/>
    <lineage>
        <taxon>Bacteria</taxon>
        <taxon>Bacillati</taxon>
        <taxon>Actinomycetota</taxon>
        <taxon>Actinomycetes</taxon>
        <taxon>Micrococcales</taxon>
        <taxon>Dermacoccaceae</taxon>
        <taxon>Luteipulveratus</taxon>
    </lineage>
</organism>
<dbReference type="Proteomes" id="UP001528912">
    <property type="component" value="Unassembled WGS sequence"/>
</dbReference>
<accession>A0ABT6C6Q0</accession>
<dbReference type="PANTHER" id="PTHR48100">
    <property type="entry name" value="BROAD-SPECIFICITY PHOSPHATASE YOR283W-RELATED"/>
    <property type="match status" value="1"/>
</dbReference>